<reference evidence="1" key="1">
    <citation type="submission" date="2020-10" db="EMBL/GenBank/DDBJ databases">
        <title>Ca. Dormibacterota MAGs.</title>
        <authorList>
            <person name="Montgomery K."/>
        </authorList>
    </citation>
    <scope>NUCLEOTIDE SEQUENCE [LARGE SCALE GENOMIC DNA]</scope>
    <source>
        <strain evidence="1">SC8812_S17_10</strain>
    </source>
</reference>
<protein>
    <submittedName>
        <fullName evidence="1">Uncharacterized protein</fullName>
    </submittedName>
</protein>
<dbReference type="EMBL" id="JAEKNR010000217">
    <property type="protein sequence ID" value="MBJ7600688.1"/>
    <property type="molecule type" value="Genomic_DNA"/>
</dbReference>
<name>A0A934KCR7_9BACT</name>
<evidence type="ECO:0000313" key="1">
    <source>
        <dbReference type="EMBL" id="MBJ7600688.1"/>
    </source>
</evidence>
<dbReference type="Proteomes" id="UP000612893">
    <property type="component" value="Unassembled WGS sequence"/>
</dbReference>
<sequence length="88" mass="10385">MAVSGKRRFDDDKVVRYETADKEFEVEVARTLNKWCVTVYQLPDRAILAQDFFPERWKALARGQDFLRLLNQRRKEGEGAEGAERDDY</sequence>
<organism evidence="1 2">
    <name type="scientific">Candidatus Nephthysia bennettiae</name>
    <dbReference type="NCBI Taxonomy" id="3127016"/>
    <lineage>
        <taxon>Bacteria</taxon>
        <taxon>Bacillati</taxon>
        <taxon>Candidatus Dormiibacterota</taxon>
        <taxon>Candidatus Dormibacteria</taxon>
        <taxon>Candidatus Dormibacterales</taxon>
        <taxon>Candidatus Dormibacteraceae</taxon>
        <taxon>Candidatus Nephthysia</taxon>
    </lineage>
</organism>
<dbReference type="RefSeq" id="WP_338204626.1">
    <property type="nucleotide sequence ID" value="NZ_JAEKNR010000217.1"/>
</dbReference>
<evidence type="ECO:0000313" key="2">
    <source>
        <dbReference type="Proteomes" id="UP000612893"/>
    </source>
</evidence>
<dbReference type="AlphaFoldDB" id="A0A934KCR7"/>
<proteinExistence type="predicted"/>
<gene>
    <name evidence="1" type="ORF">JF922_21790</name>
</gene>
<keyword evidence="2" id="KW-1185">Reference proteome</keyword>
<comment type="caution">
    <text evidence="1">The sequence shown here is derived from an EMBL/GenBank/DDBJ whole genome shotgun (WGS) entry which is preliminary data.</text>
</comment>
<accession>A0A934KCR7</accession>